<dbReference type="Proteomes" id="UP000009284">
    <property type="component" value="Chromosome"/>
</dbReference>
<evidence type="ECO:0000256" key="1">
    <source>
        <dbReference type="SAM" id="Coils"/>
    </source>
</evidence>
<name>G4QCW0_TAYAM</name>
<feature type="transmembrane region" description="Helical" evidence="2">
    <location>
        <begin position="12"/>
        <end position="31"/>
    </location>
</feature>
<keyword evidence="4" id="KW-1185">Reference proteome</keyword>
<dbReference type="HOGENOM" id="CLU_2119950_0_0_4"/>
<dbReference type="EMBL" id="CP003059">
    <property type="protein sequence ID" value="AEP36240.1"/>
    <property type="molecule type" value="Genomic_DNA"/>
</dbReference>
<feature type="coiled-coil region" evidence="1">
    <location>
        <begin position="61"/>
        <end position="88"/>
    </location>
</feature>
<sequence>MINFITGRLPLILSAAFVVVIAFFLLIANINHLNKQIARDKIIIENLEQYKTQVLYVSQEAKAALDKLDEMAKENKRLLKEYHELAKKRPLPDGCVLDNDRLQLINKAIQSTIR</sequence>
<accession>G4QCW0</accession>
<evidence type="ECO:0000313" key="3">
    <source>
        <dbReference type="EMBL" id="AEP36240.1"/>
    </source>
</evidence>
<reference evidence="3 4" key="2">
    <citation type="journal article" date="2012" name="PLoS ONE">
        <title>Genomic characterization of the taylorella genus.</title>
        <authorList>
            <person name="Hebert L."/>
            <person name="Moumen B."/>
            <person name="Pons N."/>
            <person name="Duquesne F."/>
            <person name="Breuil M.F."/>
            <person name="Goux D."/>
            <person name="Batto J.M."/>
            <person name="Laugier C."/>
            <person name="Renault P."/>
            <person name="Petry S."/>
        </authorList>
    </citation>
    <scope>NUCLEOTIDE SEQUENCE [LARGE SCALE GENOMIC DNA]</scope>
    <source>
        <strain evidence="3 4">MCE3</strain>
    </source>
</reference>
<organism evidence="3 4">
    <name type="scientific">Taylorella asinigenitalis (strain MCE3)</name>
    <dbReference type="NCBI Taxonomy" id="1008459"/>
    <lineage>
        <taxon>Bacteria</taxon>
        <taxon>Pseudomonadati</taxon>
        <taxon>Pseudomonadota</taxon>
        <taxon>Betaproteobacteria</taxon>
        <taxon>Burkholderiales</taxon>
        <taxon>Alcaligenaceae</taxon>
        <taxon>Taylorella</taxon>
    </lineage>
</organism>
<reference key="1">
    <citation type="submission" date="2011-09" db="EMBL/GenBank/DDBJ databases">
        <title>Genomic characterization of the Taylorella genus.</title>
        <authorList>
            <person name="Hebert L."/>
            <person name="Moumen B."/>
            <person name="Pons N."/>
            <person name="Duquesne F."/>
            <person name="Breuil M.-F."/>
            <person name="Goux D."/>
            <person name="Batto J.-M."/>
            <person name="Renault P."/>
            <person name="Laugier C."/>
            <person name="Petry S."/>
        </authorList>
    </citation>
    <scope>NUCLEOTIDE SEQUENCE</scope>
    <source>
        <strain>MCE3</strain>
    </source>
</reference>
<protein>
    <submittedName>
        <fullName evidence="3">Uncharacterized protein</fullName>
    </submittedName>
</protein>
<dbReference type="KEGG" id="tas:TASI_0465"/>
<evidence type="ECO:0000256" key="2">
    <source>
        <dbReference type="SAM" id="Phobius"/>
    </source>
</evidence>
<proteinExistence type="predicted"/>
<gene>
    <name evidence="3" type="ordered locus">TASI_0465</name>
</gene>
<dbReference type="AlphaFoldDB" id="G4QCW0"/>
<keyword evidence="2" id="KW-1133">Transmembrane helix</keyword>
<dbReference type="RefSeq" id="WP_014111138.1">
    <property type="nucleotide sequence ID" value="NC_016043.1"/>
</dbReference>
<dbReference type="STRING" id="1008459.TASI_0465"/>
<evidence type="ECO:0000313" key="4">
    <source>
        <dbReference type="Proteomes" id="UP000009284"/>
    </source>
</evidence>
<keyword evidence="1" id="KW-0175">Coiled coil</keyword>
<keyword evidence="2" id="KW-0812">Transmembrane</keyword>
<keyword evidence="2" id="KW-0472">Membrane</keyword>